<keyword evidence="1" id="KW-1133">Transmembrane helix</keyword>
<keyword evidence="1" id="KW-0812">Transmembrane</keyword>
<name>A0ABQ0JPC6_9VIBR</name>
<keyword evidence="1" id="KW-0472">Membrane</keyword>
<sequence>MQKHGLSFWYAAAFMFGAIQLVALPILIPSHILSVSVHGSRRCGVIVRGLEWFCGTADRVND</sequence>
<dbReference type="Proteomes" id="UP000029223">
    <property type="component" value="Unassembled WGS sequence"/>
</dbReference>
<dbReference type="EMBL" id="BBMS01000103">
    <property type="protein sequence ID" value="GAL30615.1"/>
    <property type="molecule type" value="Genomic_DNA"/>
</dbReference>
<comment type="caution">
    <text evidence="2">The sequence shown here is derived from an EMBL/GenBank/DDBJ whole genome shotgun (WGS) entry which is preliminary data.</text>
</comment>
<evidence type="ECO:0000313" key="2">
    <source>
        <dbReference type="EMBL" id="GAL30615.1"/>
    </source>
</evidence>
<reference evidence="3" key="1">
    <citation type="submission" date="2014-09" db="EMBL/GenBank/DDBJ databases">
        <title>Vibrio variabilis JCM 19239. (C206) whole genome shotgun sequence.</title>
        <authorList>
            <person name="Sawabe T."/>
            <person name="Meirelles P."/>
            <person name="Nakanishi M."/>
            <person name="Sayaka M."/>
            <person name="Hattori M."/>
            <person name="Ohkuma M."/>
        </authorList>
    </citation>
    <scope>NUCLEOTIDE SEQUENCE [LARGE SCALE GENOMIC DNA]</scope>
    <source>
        <strain evidence="3">JCM 19239</strain>
    </source>
</reference>
<keyword evidence="3" id="KW-1185">Reference proteome</keyword>
<organism evidence="2 3">
    <name type="scientific">Vibrio variabilis</name>
    <dbReference type="NCBI Taxonomy" id="990271"/>
    <lineage>
        <taxon>Bacteria</taxon>
        <taxon>Pseudomonadati</taxon>
        <taxon>Pseudomonadota</taxon>
        <taxon>Gammaproteobacteria</taxon>
        <taxon>Vibrionales</taxon>
        <taxon>Vibrionaceae</taxon>
        <taxon>Vibrio</taxon>
    </lineage>
</organism>
<feature type="transmembrane region" description="Helical" evidence="1">
    <location>
        <begin position="6"/>
        <end position="28"/>
    </location>
</feature>
<proteinExistence type="predicted"/>
<evidence type="ECO:0000256" key="1">
    <source>
        <dbReference type="SAM" id="Phobius"/>
    </source>
</evidence>
<accession>A0ABQ0JPC6</accession>
<gene>
    <name evidence="2" type="ORF">JCM19239_2234</name>
</gene>
<protein>
    <submittedName>
        <fullName evidence="2">Uncharacterized protein</fullName>
    </submittedName>
</protein>
<evidence type="ECO:0000313" key="3">
    <source>
        <dbReference type="Proteomes" id="UP000029223"/>
    </source>
</evidence>